<keyword evidence="4" id="KW-0472">Membrane</keyword>
<dbReference type="GO" id="GO:0003677">
    <property type="term" value="F:DNA binding"/>
    <property type="evidence" value="ECO:0007669"/>
    <property type="project" value="UniProtKB-KW"/>
</dbReference>
<evidence type="ECO:0000256" key="1">
    <source>
        <dbReference type="ARBA" id="ARBA00023125"/>
    </source>
</evidence>
<evidence type="ECO:0000256" key="4">
    <source>
        <dbReference type="SAM" id="Phobius"/>
    </source>
</evidence>
<evidence type="ECO:0008006" key="7">
    <source>
        <dbReference type="Google" id="ProtNLM"/>
    </source>
</evidence>
<proteinExistence type="predicted"/>
<protein>
    <recommendedName>
        <fullName evidence="7">SANT domain-containing protein</fullName>
    </recommendedName>
</protein>
<dbReference type="PANTHER" id="PTHR21677:SF1">
    <property type="entry name" value="PROTEIN CRAMPED-LIKE"/>
    <property type="match status" value="1"/>
</dbReference>
<dbReference type="EMBL" id="AMZH03019818">
    <property type="protein sequence ID" value="RRT39866.1"/>
    <property type="molecule type" value="Genomic_DNA"/>
</dbReference>
<feature type="compositionally biased region" description="Polar residues" evidence="3">
    <location>
        <begin position="1"/>
        <end position="13"/>
    </location>
</feature>
<dbReference type="Gene3D" id="1.20.58.1880">
    <property type="match status" value="1"/>
</dbReference>
<name>A0A426XK71_ENSVE</name>
<dbReference type="GO" id="GO:0007389">
    <property type="term" value="P:pattern specification process"/>
    <property type="evidence" value="ECO:0007669"/>
    <property type="project" value="TreeGrafter"/>
</dbReference>
<keyword evidence="4" id="KW-0812">Transmembrane</keyword>
<comment type="caution">
    <text evidence="5">The sequence shown here is derived from an EMBL/GenBank/DDBJ whole genome shotgun (WGS) entry which is preliminary data.</text>
</comment>
<reference evidence="5 6" key="1">
    <citation type="journal article" date="2014" name="Agronomy (Basel)">
        <title>A Draft Genome Sequence for Ensete ventricosum, the Drought-Tolerant Tree Against Hunger.</title>
        <authorList>
            <person name="Harrison J."/>
            <person name="Moore K.A."/>
            <person name="Paszkiewicz K."/>
            <person name="Jones T."/>
            <person name="Grant M."/>
            <person name="Ambacheew D."/>
            <person name="Muzemil S."/>
            <person name="Studholme D.J."/>
        </authorList>
    </citation>
    <scope>NUCLEOTIDE SEQUENCE [LARGE SCALE GENOMIC DNA]</scope>
</reference>
<keyword evidence="2" id="KW-0539">Nucleus</keyword>
<organism evidence="5 6">
    <name type="scientific">Ensete ventricosum</name>
    <name type="common">Abyssinian banana</name>
    <name type="synonym">Musa ensete</name>
    <dbReference type="NCBI Taxonomy" id="4639"/>
    <lineage>
        <taxon>Eukaryota</taxon>
        <taxon>Viridiplantae</taxon>
        <taxon>Streptophyta</taxon>
        <taxon>Embryophyta</taxon>
        <taxon>Tracheophyta</taxon>
        <taxon>Spermatophyta</taxon>
        <taxon>Magnoliopsida</taxon>
        <taxon>Liliopsida</taxon>
        <taxon>Zingiberales</taxon>
        <taxon>Musaceae</taxon>
        <taxon>Ensete</taxon>
    </lineage>
</organism>
<dbReference type="InterPro" id="IPR009057">
    <property type="entry name" value="Homeodomain-like_sf"/>
</dbReference>
<keyword evidence="1" id="KW-0238">DNA-binding</keyword>
<gene>
    <name evidence="5" type="ORF">B296_00055722</name>
</gene>
<evidence type="ECO:0000256" key="3">
    <source>
        <dbReference type="SAM" id="MobiDB-lite"/>
    </source>
</evidence>
<dbReference type="GO" id="GO:0005634">
    <property type="term" value="C:nucleus"/>
    <property type="evidence" value="ECO:0007669"/>
    <property type="project" value="TreeGrafter"/>
</dbReference>
<evidence type="ECO:0000313" key="6">
    <source>
        <dbReference type="Proteomes" id="UP000287651"/>
    </source>
</evidence>
<dbReference type="AlphaFoldDB" id="A0A426XK71"/>
<dbReference type="SUPFAM" id="SSF46689">
    <property type="entry name" value="Homeodomain-like"/>
    <property type="match status" value="1"/>
</dbReference>
<sequence>MENQTSPTENLLINNANNTSPSSSSMCTDTQNPVKKPTRQWAAWTRQEEENFFNALRQVGKNFEKITCRVQSKNKDQVCTFLAISSFSKMLTLIITFLVTGNC</sequence>
<feature type="compositionally biased region" description="Low complexity" evidence="3">
    <location>
        <begin position="14"/>
        <end position="25"/>
    </location>
</feature>
<dbReference type="GO" id="GO:0003682">
    <property type="term" value="F:chromatin binding"/>
    <property type="evidence" value="ECO:0007669"/>
    <property type="project" value="InterPro"/>
</dbReference>
<evidence type="ECO:0000256" key="2">
    <source>
        <dbReference type="ARBA" id="ARBA00023242"/>
    </source>
</evidence>
<dbReference type="PANTHER" id="PTHR21677">
    <property type="entry name" value="CRAMPED PROTEIN"/>
    <property type="match status" value="1"/>
</dbReference>
<feature type="transmembrane region" description="Helical" evidence="4">
    <location>
        <begin position="78"/>
        <end position="99"/>
    </location>
</feature>
<accession>A0A426XK71</accession>
<feature type="region of interest" description="Disordered" evidence="3">
    <location>
        <begin position="1"/>
        <end position="37"/>
    </location>
</feature>
<keyword evidence="4" id="KW-1133">Transmembrane helix</keyword>
<evidence type="ECO:0000313" key="5">
    <source>
        <dbReference type="EMBL" id="RRT39866.1"/>
    </source>
</evidence>
<dbReference type="InterPro" id="IPR055315">
    <property type="entry name" value="Cramped-like"/>
</dbReference>
<dbReference type="Proteomes" id="UP000287651">
    <property type="component" value="Unassembled WGS sequence"/>
</dbReference>